<dbReference type="RefSeq" id="WP_089060187.1">
    <property type="nucleotide sequence ID" value="NZ_CP022315.1"/>
</dbReference>
<dbReference type="InterPro" id="IPR055431">
    <property type="entry name" value="RsgI_M"/>
</dbReference>
<evidence type="ECO:0000313" key="9">
    <source>
        <dbReference type="EMBL" id="ASK60910.1"/>
    </source>
</evidence>
<feature type="compositionally biased region" description="Low complexity" evidence="6">
    <location>
        <begin position="349"/>
        <end position="370"/>
    </location>
</feature>
<reference evidence="9 10" key="1">
    <citation type="submission" date="2017-07" db="EMBL/GenBank/DDBJ databases">
        <title>Virgibacillus sp. LM2416.</title>
        <authorList>
            <person name="Tak E.J."/>
            <person name="Bae J.-W."/>
        </authorList>
    </citation>
    <scope>NUCLEOTIDE SEQUENCE [LARGE SCALE GENOMIC DNA]</scope>
    <source>
        <strain evidence="9 10">LM2416</strain>
    </source>
</reference>
<feature type="compositionally biased region" description="Basic and acidic residues" evidence="6">
    <location>
        <begin position="259"/>
        <end position="301"/>
    </location>
</feature>
<dbReference type="OrthoDB" id="9800626at2"/>
<keyword evidence="10" id="KW-1185">Reference proteome</keyword>
<feature type="region of interest" description="Disordered" evidence="6">
    <location>
        <begin position="240"/>
        <end position="393"/>
    </location>
</feature>
<evidence type="ECO:0000256" key="4">
    <source>
        <dbReference type="ARBA" id="ARBA00022989"/>
    </source>
</evidence>
<feature type="compositionally biased region" description="Basic residues" evidence="6">
    <location>
        <begin position="371"/>
        <end position="393"/>
    </location>
</feature>
<organism evidence="9 10">
    <name type="scientific">Virgibacillus phasianinus</name>
    <dbReference type="NCBI Taxonomy" id="2017483"/>
    <lineage>
        <taxon>Bacteria</taxon>
        <taxon>Bacillati</taxon>
        <taxon>Bacillota</taxon>
        <taxon>Bacilli</taxon>
        <taxon>Bacillales</taxon>
        <taxon>Bacillaceae</taxon>
        <taxon>Virgibacillus</taxon>
    </lineage>
</organism>
<keyword evidence="3 7" id="KW-0812">Transmembrane</keyword>
<evidence type="ECO:0000313" key="10">
    <source>
        <dbReference type="Proteomes" id="UP000198312"/>
    </source>
</evidence>
<feature type="compositionally biased region" description="Basic residues" evidence="6">
    <location>
        <begin position="321"/>
        <end position="348"/>
    </location>
</feature>
<sequence length="393" mass="44500">MSKGIVMEKHRNYIIVMTQDGSFRKVKSVKDADIGAEISYEMLASKKGELLFFHSKKSSRYVAIACMVLLFVMPFFLLGGQNKTYAYVNLDINPSLEIEIDQNLNVVSISPLNDDARKLIQKLPDYQDKKIERLIELIMNKSDALGLTKHGKNVLVGVSYVDGRDISVLDTVDNYFLTHNTSWDIATFQVPGEIREQAQKEKVSMNKVMAENMETTASEPEKMVLKTRADDDEKELIHSFYSNSKSTHQNSDLNQPVSEEGKDNHPAVVPKLEKKKAVQRQSEPKKHTGDHSNRGHPDKSAKQKSKKASKEKPDKKEKQQEKKHKVRQNHGNNKHHNNGHLNNHRSNNKKNANNGNQNQGIHHGNNGNKQKNGHHGNHGNNHGKGHEKHGNKK</sequence>
<feature type="domain" description="RsgI N-terminal anti-sigma" evidence="8">
    <location>
        <begin position="2"/>
        <end position="49"/>
    </location>
</feature>
<feature type="compositionally biased region" description="Basic and acidic residues" evidence="6">
    <location>
        <begin position="308"/>
        <end position="320"/>
    </location>
</feature>
<evidence type="ECO:0000256" key="3">
    <source>
        <dbReference type="ARBA" id="ARBA00022692"/>
    </source>
</evidence>
<evidence type="ECO:0000256" key="1">
    <source>
        <dbReference type="ARBA" id="ARBA00004162"/>
    </source>
</evidence>
<dbReference type="EMBL" id="CP022315">
    <property type="protein sequence ID" value="ASK60910.1"/>
    <property type="molecule type" value="Genomic_DNA"/>
</dbReference>
<gene>
    <name evidence="9" type="ORF">CFK37_01130</name>
</gene>
<comment type="subcellular location">
    <subcellularLocation>
        <location evidence="1">Cell membrane</location>
        <topology evidence="1">Single-pass membrane protein</topology>
    </subcellularLocation>
</comment>
<dbReference type="PROSITE" id="PS51849">
    <property type="entry name" value="RSGI_N"/>
    <property type="match status" value="1"/>
</dbReference>
<keyword evidence="4 7" id="KW-1133">Transmembrane helix</keyword>
<protein>
    <recommendedName>
        <fullName evidence="8">RsgI N-terminal anti-sigma domain-containing protein</fullName>
    </recommendedName>
</protein>
<proteinExistence type="predicted"/>
<name>A0A220TYT7_9BACI</name>
<evidence type="ECO:0000256" key="5">
    <source>
        <dbReference type="ARBA" id="ARBA00023136"/>
    </source>
</evidence>
<dbReference type="AlphaFoldDB" id="A0A220TYT7"/>
<dbReference type="KEGG" id="vil:CFK37_01130"/>
<evidence type="ECO:0000259" key="8">
    <source>
        <dbReference type="PROSITE" id="PS51849"/>
    </source>
</evidence>
<dbReference type="Pfam" id="PF23750">
    <property type="entry name" value="RsgI_M"/>
    <property type="match status" value="1"/>
</dbReference>
<evidence type="ECO:0000256" key="2">
    <source>
        <dbReference type="ARBA" id="ARBA00022475"/>
    </source>
</evidence>
<keyword evidence="2" id="KW-1003">Cell membrane</keyword>
<feature type="compositionally biased region" description="Polar residues" evidence="6">
    <location>
        <begin position="240"/>
        <end position="257"/>
    </location>
</feature>
<dbReference type="Proteomes" id="UP000198312">
    <property type="component" value="Chromosome"/>
</dbReference>
<accession>A0A220TYT7</accession>
<dbReference type="Pfam" id="PF12791">
    <property type="entry name" value="RsgI_N"/>
    <property type="match status" value="1"/>
</dbReference>
<evidence type="ECO:0000256" key="7">
    <source>
        <dbReference type="SAM" id="Phobius"/>
    </source>
</evidence>
<dbReference type="InterPro" id="IPR024449">
    <property type="entry name" value="Anti-sigma_RsgI_N"/>
</dbReference>
<feature type="transmembrane region" description="Helical" evidence="7">
    <location>
        <begin position="61"/>
        <end position="80"/>
    </location>
</feature>
<evidence type="ECO:0000256" key="6">
    <source>
        <dbReference type="SAM" id="MobiDB-lite"/>
    </source>
</evidence>
<keyword evidence="5 7" id="KW-0472">Membrane</keyword>
<dbReference type="GO" id="GO:0005886">
    <property type="term" value="C:plasma membrane"/>
    <property type="evidence" value="ECO:0007669"/>
    <property type="project" value="UniProtKB-SubCell"/>
</dbReference>